<name>A0AAD8KJD4_TARER</name>
<protein>
    <submittedName>
        <fullName evidence="1">Uncharacterized protein</fullName>
    </submittedName>
</protein>
<comment type="caution">
    <text evidence="1">The sequence shown here is derived from an EMBL/GenBank/DDBJ whole genome shotgun (WGS) entry which is preliminary data.</text>
</comment>
<organism evidence="1 2">
    <name type="scientific">Tagetes erecta</name>
    <name type="common">African marigold</name>
    <dbReference type="NCBI Taxonomy" id="13708"/>
    <lineage>
        <taxon>Eukaryota</taxon>
        <taxon>Viridiplantae</taxon>
        <taxon>Streptophyta</taxon>
        <taxon>Embryophyta</taxon>
        <taxon>Tracheophyta</taxon>
        <taxon>Spermatophyta</taxon>
        <taxon>Magnoliopsida</taxon>
        <taxon>eudicotyledons</taxon>
        <taxon>Gunneridae</taxon>
        <taxon>Pentapetalae</taxon>
        <taxon>asterids</taxon>
        <taxon>campanulids</taxon>
        <taxon>Asterales</taxon>
        <taxon>Asteraceae</taxon>
        <taxon>Asteroideae</taxon>
        <taxon>Heliantheae alliance</taxon>
        <taxon>Tageteae</taxon>
        <taxon>Tagetes</taxon>
    </lineage>
</organism>
<accession>A0AAD8KJD4</accession>
<dbReference type="Proteomes" id="UP001229421">
    <property type="component" value="Unassembled WGS sequence"/>
</dbReference>
<reference evidence="1" key="1">
    <citation type="journal article" date="2023" name="bioRxiv">
        <title>Improved chromosome-level genome assembly for marigold (Tagetes erecta).</title>
        <authorList>
            <person name="Jiang F."/>
            <person name="Yuan L."/>
            <person name="Wang S."/>
            <person name="Wang H."/>
            <person name="Xu D."/>
            <person name="Wang A."/>
            <person name="Fan W."/>
        </authorList>
    </citation>
    <scope>NUCLEOTIDE SEQUENCE</scope>
    <source>
        <strain evidence="1">WSJ</strain>
        <tissue evidence="1">Leaf</tissue>
    </source>
</reference>
<dbReference type="AlphaFoldDB" id="A0AAD8KJD4"/>
<evidence type="ECO:0000313" key="1">
    <source>
        <dbReference type="EMBL" id="KAK1424012.1"/>
    </source>
</evidence>
<proteinExistence type="predicted"/>
<gene>
    <name evidence="1" type="ORF">QVD17_19323</name>
</gene>
<sequence>MYISLRFCAVFYNMIHESFRENNELLTILSTESHHLDFQREIYHNLLTAGLEPQPNAPNTSVLSMGH</sequence>
<dbReference type="EMBL" id="JAUHHV010000005">
    <property type="protein sequence ID" value="KAK1424012.1"/>
    <property type="molecule type" value="Genomic_DNA"/>
</dbReference>
<keyword evidence="2" id="KW-1185">Reference proteome</keyword>
<evidence type="ECO:0000313" key="2">
    <source>
        <dbReference type="Proteomes" id="UP001229421"/>
    </source>
</evidence>